<reference evidence="1" key="1">
    <citation type="journal article" date="2012" name="Science">
        <title>Fermentation, hydrogen, and sulfur metabolism in multiple uncultivated bacterial phyla.</title>
        <authorList>
            <person name="Wrighton K.C."/>
            <person name="Thomas B.C."/>
            <person name="Sharon I."/>
            <person name="Miller C.S."/>
            <person name="Castelle C.J."/>
            <person name="VerBerkmoes N.C."/>
            <person name="Wilkins M.J."/>
            <person name="Hettich R.L."/>
            <person name="Lipton M.S."/>
            <person name="Williams K.H."/>
            <person name="Long P.E."/>
            <person name="Banfield J.F."/>
        </authorList>
    </citation>
    <scope>NUCLEOTIDE SEQUENCE [LARGE SCALE GENOMIC DNA]</scope>
</reference>
<dbReference type="SUPFAM" id="SSF109604">
    <property type="entry name" value="HD-domain/PDEase-like"/>
    <property type="match status" value="1"/>
</dbReference>
<dbReference type="Pfam" id="PF13328">
    <property type="entry name" value="HD_4"/>
    <property type="match status" value="1"/>
</dbReference>
<organism evidence="1">
    <name type="scientific">uncultured bacterium</name>
    <name type="common">gcode 4</name>
    <dbReference type="NCBI Taxonomy" id="1234023"/>
    <lineage>
        <taxon>Bacteria</taxon>
        <taxon>environmental samples</taxon>
    </lineage>
</organism>
<proteinExistence type="predicted"/>
<protein>
    <recommendedName>
        <fullName evidence="2">HD domain-containing protein</fullName>
    </recommendedName>
</protein>
<comment type="caution">
    <text evidence="1">The sequence shown here is derived from an EMBL/GenBank/DDBJ whole genome shotgun (WGS) entry which is preliminary data.</text>
</comment>
<name>K2FXK5_9BACT</name>
<dbReference type="GO" id="GO:0008893">
    <property type="term" value="F:guanosine-3',5'-bis(diphosphate) 3'-diphosphatase activity"/>
    <property type="evidence" value="ECO:0007669"/>
    <property type="project" value="TreeGrafter"/>
</dbReference>
<dbReference type="Gene3D" id="1.10.3210.10">
    <property type="entry name" value="Hypothetical protein af1432"/>
    <property type="match status" value="1"/>
</dbReference>
<dbReference type="AlphaFoldDB" id="K2FXK5"/>
<dbReference type="PANTHER" id="PTHR46246:SF1">
    <property type="entry name" value="GUANOSINE-3',5'-BIS(DIPHOSPHATE) 3'-PYROPHOSPHOHYDROLASE MESH1"/>
    <property type="match status" value="1"/>
</dbReference>
<sequence>MSSNNISDNLDEKLTDKKWYYVFRFRRTNWTVYYNWYVKASDKSSDKKISEASDYFNSLEMKWQVFDQVEFVDSLESIWLNEKVVDSWDSIKRKITPVENKDDVHALLHDLSKEWVDSDTVDELRKELDFKGNRAKFEQYMQLHFKWDEKLEMAYNICIEAHDWVPDQWFKGVPYHNHPIQMANIAIEILGIKDSALLQWLLLHDVPEDTHITEEDLAVLFWEDVMEIVKDATRLDGESRGEFIDRVKNNPRIKSKIAKCLDRYNNLIRSFSMNEGNYKNNKRTFKEYLQAYVNETEEIYIPAFENIKELEPLKSKFHKAFSALKKRLEGMR</sequence>
<evidence type="ECO:0000313" key="1">
    <source>
        <dbReference type="EMBL" id="EKE27683.1"/>
    </source>
</evidence>
<dbReference type="PANTHER" id="PTHR46246">
    <property type="entry name" value="GUANOSINE-3',5'-BIS(DIPHOSPHATE) 3'-PYROPHOSPHOHYDROLASE MESH1"/>
    <property type="match status" value="1"/>
</dbReference>
<accession>K2FXK5</accession>
<dbReference type="InterPro" id="IPR052194">
    <property type="entry name" value="MESH1"/>
</dbReference>
<dbReference type="EMBL" id="AMFJ01000445">
    <property type="protein sequence ID" value="EKE27683.1"/>
    <property type="molecule type" value="Genomic_DNA"/>
</dbReference>
<gene>
    <name evidence="1" type="ORF">ACD_3C00171G0002</name>
</gene>
<evidence type="ECO:0008006" key="2">
    <source>
        <dbReference type="Google" id="ProtNLM"/>
    </source>
</evidence>